<evidence type="ECO:0000256" key="6">
    <source>
        <dbReference type="ARBA" id="ARBA00030755"/>
    </source>
</evidence>
<accession>W0EEP0</accession>
<keyword evidence="14" id="KW-1185">Reference proteome</keyword>
<dbReference type="Pfam" id="PF00108">
    <property type="entry name" value="Thiolase_N"/>
    <property type="match status" value="1"/>
</dbReference>
<dbReference type="PANTHER" id="PTHR18919">
    <property type="entry name" value="ACETYL-COA C-ACYLTRANSFERASE"/>
    <property type="match status" value="1"/>
</dbReference>
<dbReference type="InterPro" id="IPR002155">
    <property type="entry name" value="Thiolase"/>
</dbReference>
<evidence type="ECO:0000313" key="14">
    <source>
        <dbReference type="Proteomes" id="UP000010847"/>
    </source>
</evidence>
<comment type="similarity">
    <text evidence="2 10">Belongs to the thiolase-like superfamily. Thiolase family.</text>
</comment>
<dbReference type="RefSeq" id="WP_006718200.1">
    <property type="nucleotide sequence ID" value="NZ_CP007032.1"/>
</dbReference>
<dbReference type="Pfam" id="PF02803">
    <property type="entry name" value="Thiolase_C"/>
    <property type="match status" value="1"/>
</dbReference>
<evidence type="ECO:0000256" key="9">
    <source>
        <dbReference type="PIRSR" id="PIRSR000429-1"/>
    </source>
</evidence>
<dbReference type="KEGG" id="dmt:DESME_11440"/>
<dbReference type="Proteomes" id="UP000010847">
    <property type="component" value="Chromosome"/>
</dbReference>
<dbReference type="InterPro" id="IPR016039">
    <property type="entry name" value="Thiolase-like"/>
</dbReference>
<dbReference type="EMBL" id="CP007032">
    <property type="protein sequence ID" value="AHF07551.1"/>
    <property type="molecule type" value="Genomic_DNA"/>
</dbReference>
<evidence type="ECO:0000256" key="3">
    <source>
        <dbReference type="ARBA" id="ARBA00012705"/>
    </source>
</evidence>
<sequence>MQEVVIVSAQRTPIGDYLGALKEVSAIELGVIALKAALEKATIDASQIEEVVAGNVFQAGLKGNPARQVALKAGCSMETVAVTINQLCPSSMRATEILSQEIALGKVDIGAAVGMESMSNIPYLLPKVRSGYRMGNNEVLDAMLHDGLFDAFYDYHMGMTAENLAEQYEISREEQDELSYLSHQRALQAIQTGKFKEEIVPVEFKTKNGTVVIDTDEHPNAKTSPEILAKLKPAFKKNGTVTAGNSSGLNDGGSALILMSAKKAVELGIKPLAKILSTASAAVDPKIMGIGVVPAVKRALKFAQLSLEDIDYWELNEAFAAQFLAVNREFKLSMEKVNVNGSGISLGHPVGNSGARLIVSLLYEMRRRGARYGCASLCAGGGPAVATVVELL</sequence>
<dbReference type="PANTHER" id="PTHR18919:SF107">
    <property type="entry name" value="ACETYL-COA ACETYLTRANSFERASE, CYTOSOLIC"/>
    <property type="match status" value="1"/>
</dbReference>
<dbReference type="SUPFAM" id="SSF53901">
    <property type="entry name" value="Thiolase-like"/>
    <property type="match status" value="2"/>
</dbReference>
<dbReference type="GO" id="GO:0003985">
    <property type="term" value="F:acetyl-CoA C-acetyltransferase activity"/>
    <property type="evidence" value="ECO:0007669"/>
    <property type="project" value="UniProtKB-EC"/>
</dbReference>
<evidence type="ECO:0000259" key="11">
    <source>
        <dbReference type="Pfam" id="PF00108"/>
    </source>
</evidence>
<evidence type="ECO:0000259" key="12">
    <source>
        <dbReference type="Pfam" id="PF02803"/>
    </source>
</evidence>
<keyword evidence="4 10" id="KW-0808">Transferase</keyword>
<protein>
    <recommendedName>
        <fullName evidence="7">Acetyl-CoA acetyltransferase</fullName>
        <ecNumber evidence="3">2.3.1.9</ecNumber>
    </recommendedName>
    <alternativeName>
        <fullName evidence="6">Acetoacetyl-CoA thiolase</fullName>
    </alternativeName>
</protein>
<gene>
    <name evidence="13" type="ORF">DESME_11440</name>
</gene>
<feature type="domain" description="Thiolase N-terminal" evidence="11">
    <location>
        <begin position="4"/>
        <end position="261"/>
    </location>
</feature>
<evidence type="ECO:0000256" key="4">
    <source>
        <dbReference type="ARBA" id="ARBA00022679"/>
    </source>
</evidence>
<evidence type="ECO:0000313" key="13">
    <source>
        <dbReference type="EMBL" id="AHF07551.1"/>
    </source>
</evidence>
<dbReference type="Gene3D" id="3.40.47.10">
    <property type="match status" value="2"/>
</dbReference>
<organism evidence="13 14">
    <name type="scientific">Desulfitobacterium metallireducens DSM 15288</name>
    <dbReference type="NCBI Taxonomy" id="871968"/>
    <lineage>
        <taxon>Bacteria</taxon>
        <taxon>Bacillati</taxon>
        <taxon>Bacillota</taxon>
        <taxon>Clostridia</taxon>
        <taxon>Eubacteriales</taxon>
        <taxon>Desulfitobacteriaceae</taxon>
        <taxon>Desulfitobacterium</taxon>
    </lineage>
</organism>
<keyword evidence="5 10" id="KW-0012">Acyltransferase</keyword>
<evidence type="ECO:0000256" key="5">
    <source>
        <dbReference type="ARBA" id="ARBA00023315"/>
    </source>
</evidence>
<dbReference type="EC" id="2.3.1.9" evidence="3"/>
<dbReference type="AlphaFoldDB" id="W0EEP0"/>
<proteinExistence type="inferred from homology"/>
<reference evidence="13 14" key="1">
    <citation type="submission" date="2013-12" db="EMBL/GenBank/DDBJ databases">
        <authorList>
            <consortium name="DOE Joint Genome Institute"/>
            <person name="Smidt H."/>
            <person name="Huntemann M."/>
            <person name="Han J."/>
            <person name="Chen A."/>
            <person name="Kyrpides N."/>
            <person name="Mavromatis K."/>
            <person name="Markowitz V."/>
            <person name="Palaniappan K."/>
            <person name="Ivanova N."/>
            <person name="Schaumberg A."/>
            <person name="Pati A."/>
            <person name="Liolios K."/>
            <person name="Nordberg H.P."/>
            <person name="Cantor M.N."/>
            <person name="Hua S.X."/>
            <person name="Woyke T."/>
        </authorList>
    </citation>
    <scope>NUCLEOTIDE SEQUENCE [LARGE SCALE GENOMIC DNA]</scope>
    <source>
        <strain evidence="14">DSM 15288</strain>
    </source>
</reference>
<comment type="catalytic activity">
    <reaction evidence="8">
        <text>2 acetyl-CoA = acetoacetyl-CoA + CoA</text>
        <dbReference type="Rhea" id="RHEA:21036"/>
        <dbReference type="ChEBI" id="CHEBI:57286"/>
        <dbReference type="ChEBI" id="CHEBI:57287"/>
        <dbReference type="ChEBI" id="CHEBI:57288"/>
        <dbReference type="EC" id="2.3.1.9"/>
    </reaction>
</comment>
<feature type="domain" description="Thiolase C-terminal" evidence="12">
    <location>
        <begin position="270"/>
        <end position="390"/>
    </location>
</feature>
<dbReference type="GO" id="GO:0005737">
    <property type="term" value="C:cytoplasm"/>
    <property type="evidence" value="ECO:0007669"/>
    <property type="project" value="UniProtKB-SubCell"/>
</dbReference>
<dbReference type="PIRSF" id="PIRSF000429">
    <property type="entry name" value="Ac-CoA_Ac_transf"/>
    <property type="match status" value="1"/>
</dbReference>
<evidence type="ECO:0000256" key="7">
    <source>
        <dbReference type="ARBA" id="ARBA00044137"/>
    </source>
</evidence>
<dbReference type="NCBIfam" id="TIGR01930">
    <property type="entry name" value="AcCoA-C-Actrans"/>
    <property type="match status" value="1"/>
</dbReference>
<dbReference type="CDD" id="cd00751">
    <property type="entry name" value="thiolase"/>
    <property type="match status" value="1"/>
</dbReference>
<feature type="active site" description="Proton acceptor" evidence="9">
    <location>
        <position position="348"/>
    </location>
</feature>
<evidence type="ECO:0000256" key="2">
    <source>
        <dbReference type="ARBA" id="ARBA00010982"/>
    </source>
</evidence>
<feature type="active site" description="Acyl-thioester intermediate" evidence="9">
    <location>
        <position position="88"/>
    </location>
</feature>
<evidence type="ECO:0000256" key="10">
    <source>
        <dbReference type="RuleBase" id="RU003557"/>
    </source>
</evidence>
<dbReference type="FunFam" id="3.40.47.10:FF:000010">
    <property type="entry name" value="Acetyl-CoA acetyltransferase (Thiolase)"/>
    <property type="match status" value="1"/>
</dbReference>
<evidence type="ECO:0000256" key="1">
    <source>
        <dbReference type="ARBA" id="ARBA00004496"/>
    </source>
</evidence>
<evidence type="ECO:0000256" key="8">
    <source>
        <dbReference type="ARBA" id="ARBA00051550"/>
    </source>
</evidence>
<name>W0EEP0_9FIRM</name>
<feature type="active site" description="Proton acceptor" evidence="9">
    <location>
        <position position="378"/>
    </location>
</feature>
<comment type="subcellular location">
    <subcellularLocation>
        <location evidence="1">Cytoplasm</location>
    </subcellularLocation>
</comment>
<dbReference type="OrthoDB" id="56116at2"/>
<dbReference type="InterPro" id="IPR020617">
    <property type="entry name" value="Thiolase_C"/>
</dbReference>
<dbReference type="HOGENOM" id="CLU_031026_0_0_9"/>
<dbReference type="InterPro" id="IPR020616">
    <property type="entry name" value="Thiolase_N"/>
</dbReference>
<dbReference type="eggNOG" id="COG0183">
    <property type="taxonomic scope" value="Bacteria"/>
</dbReference>
<dbReference type="STRING" id="871968.DESME_11440"/>